<evidence type="ECO:0000256" key="3">
    <source>
        <dbReference type="ARBA" id="ARBA00022927"/>
    </source>
</evidence>
<evidence type="ECO:0000256" key="6">
    <source>
        <dbReference type="ARBA" id="ARBA00023140"/>
    </source>
</evidence>
<dbReference type="GeneID" id="40320108"/>
<evidence type="ECO:0000313" key="14">
    <source>
        <dbReference type="EMBL" id="RNF12157.1"/>
    </source>
</evidence>
<comment type="similarity">
    <text evidence="1 10">Belongs to the peroxin-14 family.</text>
</comment>
<sequence>MNTLTADAAEANETQQRMDSGESEKSKRVSSAVQFLHDPRVKFTPAANKIRFLMTKGLTAEEMYEAFEKAGQTTSLDEIKNAMNAPSVVGSRSGVVNVAAAPGNNGVGRAGYLPRQDPLPTYGGPLYAPQPPPLPPMPQETKELDWRDVVIGVGAALLTGFGAVKAFQAYSPYEIRRKDENAILGARGEVRRRGRRHEEDVPSERKAGDRVPPSHSLPHNPPATLPPLPAAATAEAVVANTAAGITELEVQELRMELKETQEALEKEKKSKAELSLNNSKLRAQFTATTRKNEKLELRVKTLQEELDKAKGVPNSQTELCETVTGAAAAVTDPQQDVELQPNGPRVSSPSDPTDALDHVLPEPKETPLPTAAEVQVAEPQQDVELQPNDPRVSSPADPTDALDHVLPEPKETPLTTAAEGVQGVSTF</sequence>
<dbReference type="InterPro" id="IPR025655">
    <property type="entry name" value="PEX14"/>
</dbReference>
<evidence type="ECO:0000259" key="13">
    <source>
        <dbReference type="Pfam" id="PF04695"/>
    </source>
</evidence>
<evidence type="ECO:0000256" key="5">
    <source>
        <dbReference type="ARBA" id="ARBA00023136"/>
    </source>
</evidence>
<keyword evidence="15" id="KW-1185">Reference proteome</keyword>
<keyword evidence="6 10" id="KW-0576">Peroxisome</keyword>
<feature type="compositionally biased region" description="Basic and acidic residues" evidence="12">
    <location>
        <begin position="401"/>
        <end position="411"/>
    </location>
</feature>
<evidence type="ECO:0000256" key="1">
    <source>
        <dbReference type="ARBA" id="ARBA00005443"/>
    </source>
</evidence>
<keyword evidence="11" id="KW-0175">Coiled coil</keyword>
<keyword evidence="4" id="KW-0811">Translocation</keyword>
<dbReference type="Pfam" id="PF04695">
    <property type="entry name" value="Pex14_N"/>
    <property type="match status" value="1"/>
</dbReference>
<reference evidence="14 15" key="1">
    <citation type="journal article" date="2018" name="BMC Genomics">
        <title>Genomic comparison of Trypanosoma conorhini and Trypanosoma rangeli to Trypanosoma cruzi strains of high and low virulence.</title>
        <authorList>
            <person name="Bradwell K.R."/>
            <person name="Koparde V.N."/>
            <person name="Matveyev A.V."/>
            <person name="Serrano M.G."/>
            <person name="Alves J.M."/>
            <person name="Parikh H."/>
            <person name="Huang B."/>
            <person name="Lee V."/>
            <person name="Espinosa-Alvarez O."/>
            <person name="Ortiz P.A."/>
            <person name="Costa-Martins A.G."/>
            <person name="Teixeira M.M."/>
            <person name="Buck G.A."/>
        </authorList>
    </citation>
    <scope>NUCLEOTIDE SEQUENCE [LARGE SCALE GENOMIC DNA]</scope>
    <source>
        <strain evidence="14 15">025E</strain>
    </source>
</reference>
<feature type="compositionally biased region" description="Basic and acidic residues" evidence="12">
    <location>
        <begin position="355"/>
        <end position="365"/>
    </location>
</feature>
<dbReference type="InterPro" id="IPR036388">
    <property type="entry name" value="WH-like_DNA-bd_sf"/>
</dbReference>
<feature type="region of interest" description="Disordered" evidence="12">
    <location>
        <begin position="331"/>
        <end position="427"/>
    </location>
</feature>
<accession>A0A3R7P3G9</accession>
<dbReference type="PANTHER" id="PTHR23058:SF0">
    <property type="entry name" value="PEROXISOMAL MEMBRANE PROTEIN PEX14"/>
    <property type="match status" value="1"/>
</dbReference>
<dbReference type="PANTHER" id="PTHR23058">
    <property type="entry name" value="PEROXISOMAL MEMBRANE PROTEIN PEX14"/>
    <property type="match status" value="1"/>
</dbReference>
<evidence type="ECO:0000256" key="10">
    <source>
        <dbReference type="RuleBase" id="RU367032"/>
    </source>
</evidence>
<dbReference type="RefSeq" id="XP_029226503.1">
    <property type="nucleotide sequence ID" value="XM_029373374.1"/>
</dbReference>
<comment type="function">
    <text evidence="10">Component of the PEX13-PEX14 docking complex, a translocon channel that specifically mediates the import of peroxisomal cargo proteins bound to PEX5 receptor. The PEX13-PEX14 docking complex forms a large import pore which can be opened to a diameter of about 9 nm. Mechanistically, PEX5 receptor along with cargo proteins associates with the PEX14 subunit of the PEX13-PEX14 docking complex in the cytosol, leading to the insertion of the receptor into the organelle membrane with the concomitant translocation of the cargo into the peroxisome matrix.</text>
</comment>
<evidence type="ECO:0000256" key="12">
    <source>
        <dbReference type="SAM" id="MobiDB-lite"/>
    </source>
</evidence>
<protein>
    <recommendedName>
        <fullName evidence="7 10">Peroxisomal membrane protein PEX14</fullName>
    </recommendedName>
    <alternativeName>
        <fullName evidence="8 10">Peroxin-14</fullName>
    </alternativeName>
</protein>
<evidence type="ECO:0000256" key="9">
    <source>
        <dbReference type="ARBA" id="ARBA00046271"/>
    </source>
</evidence>
<proteinExistence type="inferred from homology"/>
<dbReference type="GO" id="GO:0005102">
    <property type="term" value="F:signaling receptor binding"/>
    <property type="evidence" value="ECO:0007669"/>
    <property type="project" value="TreeGrafter"/>
</dbReference>
<dbReference type="Gene3D" id="1.10.10.10">
    <property type="entry name" value="Winged helix-like DNA-binding domain superfamily/Winged helix DNA-binding domain"/>
    <property type="match status" value="1"/>
</dbReference>
<keyword evidence="5 10" id="KW-0472">Membrane</keyword>
<dbReference type="Proteomes" id="UP000284403">
    <property type="component" value="Unassembled WGS sequence"/>
</dbReference>
<feature type="coiled-coil region" evidence="11">
    <location>
        <begin position="243"/>
        <end position="312"/>
    </location>
</feature>
<dbReference type="GO" id="GO:0016560">
    <property type="term" value="P:protein import into peroxisome matrix, docking"/>
    <property type="evidence" value="ECO:0007669"/>
    <property type="project" value="UniProtKB-UniRule"/>
</dbReference>
<evidence type="ECO:0000256" key="11">
    <source>
        <dbReference type="SAM" id="Coils"/>
    </source>
</evidence>
<dbReference type="AlphaFoldDB" id="A0A3R7P3G9"/>
<feature type="region of interest" description="Disordered" evidence="12">
    <location>
        <begin position="188"/>
        <end position="228"/>
    </location>
</feature>
<keyword evidence="3 10" id="KW-0653">Protein transport</keyword>
<dbReference type="GO" id="GO:0005778">
    <property type="term" value="C:peroxisomal membrane"/>
    <property type="evidence" value="ECO:0007669"/>
    <property type="project" value="UniProtKB-SubCell"/>
</dbReference>
<evidence type="ECO:0000256" key="8">
    <source>
        <dbReference type="ARBA" id="ARBA00029691"/>
    </source>
</evidence>
<feature type="region of interest" description="Disordered" evidence="12">
    <location>
        <begin position="1"/>
        <end position="32"/>
    </location>
</feature>
<evidence type="ECO:0000256" key="2">
    <source>
        <dbReference type="ARBA" id="ARBA00022448"/>
    </source>
</evidence>
<feature type="compositionally biased region" description="Basic and acidic residues" evidence="12">
    <location>
        <begin position="188"/>
        <end position="209"/>
    </location>
</feature>
<feature type="domain" description="Peroxisome membrane anchor protein Pex14p N-terminal" evidence="13">
    <location>
        <begin position="25"/>
        <end position="68"/>
    </location>
</feature>
<dbReference type="OrthoDB" id="5549158at2759"/>
<evidence type="ECO:0000256" key="7">
    <source>
        <dbReference type="ARBA" id="ARBA00029502"/>
    </source>
</evidence>
<dbReference type="GO" id="GO:1990429">
    <property type="term" value="C:peroxisomal importomer complex"/>
    <property type="evidence" value="ECO:0007669"/>
    <property type="project" value="TreeGrafter"/>
</dbReference>
<organism evidence="14 15">
    <name type="scientific">Trypanosoma conorhini</name>
    <dbReference type="NCBI Taxonomy" id="83891"/>
    <lineage>
        <taxon>Eukaryota</taxon>
        <taxon>Discoba</taxon>
        <taxon>Euglenozoa</taxon>
        <taxon>Kinetoplastea</taxon>
        <taxon>Metakinetoplastina</taxon>
        <taxon>Trypanosomatida</taxon>
        <taxon>Trypanosomatidae</taxon>
        <taxon>Trypanosoma</taxon>
    </lineage>
</organism>
<dbReference type="InterPro" id="IPR006785">
    <property type="entry name" value="Pex14_N"/>
</dbReference>
<name>A0A3R7P3G9_9TRYP</name>
<evidence type="ECO:0000256" key="4">
    <source>
        <dbReference type="ARBA" id="ARBA00023010"/>
    </source>
</evidence>
<evidence type="ECO:0000313" key="15">
    <source>
        <dbReference type="Proteomes" id="UP000284403"/>
    </source>
</evidence>
<keyword evidence="2 10" id="KW-0813">Transport</keyword>
<comment type="caution">
    <text evidence="14">The sequence shown here is derived from an EMBL/GenBank/DDBJ whole genome shotgun (WGS) entry which is preliminary data.</text>
</comment>
<comment type="subcellular location">
    <subcellularLocation>
        <location evidence="9 10">Peroxisome membrane</location>
    </subcellularLocation>
</comment>
<gene>
    <name evidence="14" type="ORF">Tco025E_06497</name>
</gene>
<dbReference type="EMBL" id="MKKU01000444">
    <property type="protein sequence ID" value="RNF12157.1"/>
    <property type="molecule type" value="Genomic_DNA"/>
</dbReference>
<feature type="compositionally biased region" description="Pro residues" evidence="12">
    <location>
        <begin position="219"/>
        <end position="228"/>
    </location>
</feature>